<proteinExistence type="predicted"/>
<dbReference type="Proteomes" id="UP000019681">
    <property type="component" value="Unassembled WGS sequence"/>
</dbReference>
<sequence length="56" mass="6725">MEKLDDLRMELVEVRQAIDLAETVLEVKEDAKIRQQLEELRKQEAILRSRIMEWSV</sequence>
<accession>A0A017RU20</accession>
<comment type="caution">
    <text evidence="1">The sequence shown here is derived from an EMBL/GenBank/DDBJ whole genome shotgun (WGS) entry which is preliminary data.</text>
</comment>
<protein>
    <submittedName>
        <fullName evidence="1">Uncharacterized protein</fullName>
    </submittedName>
</protein>
<dbReference type="RefSeq" id="WP_161633613.1">
    <property type="nucleotide sequence ID" value="NZ_AZQP01000027.1"/>
</dbReference>
<evidence type="ECO:0000313" key="1">
    <source>
        <dbReference type="EMBL" id="EYE88167.1"/>
    </source>
</evidence>
<evidence type="ECO:0000313" key="2">
    <source>
        <dbReference type="Proteomes" id="UP000019681"/>
    </source>
</evidence>
<dbReference type="EMBL" id="AZQP01000027">
    <property type="protein sequence ID" value="EYE88167.1"/>
    <property type="molecule type" value="Genomic_DNA"/>
</dbReference>
<dbReference type="AlphaFoldDB" id="A0A017RU20"/>
<reference evidence="1 2" key="1">
    <citation type="journal article" date="2014" name="Genome Announc.">
        <title>Draft Genome Sequence of Fervidicella metallireducens Strain AeBT, an Iron-Reducing Thermoanaerobe from the Great Artesian Basin.</title>
        <authorList>
            <person name="Patel B.K."/>
        </authorList>
    </citation>
    <scope>NUCLEOTIDE SEQUENCE [LARGE SCALE GENOMIC DNA]</scope>
    <source>
        <strain evidence="1 2">AeB</strain>
    </source>
</reference>
<organism evidence="1 2">
    <name type="scientific">Fervidicella metallireducens AeB</name>
    <dbReference type="NCBI Taxonomy" id="1403537"/>
    <lineage>
        <taxon>Bacteria</taxon>
        <taxon>Bacillati</taxon>
        <taxon>Bacillota</taxon>
        <taxon>Clostridia</taxon>
        <taxon>Eubacteriales</taxon>
        <taxon>Clostridiaceae</taxon>
        <taxon>Fervidicella</taxon>
    </lineage>
</organism>
<gene>
    <name evidence="1" type="ORF">Q428_09415</name>
</gene>
<keyword evidence="2" id="KW-1185">Reference proteome</keyword>
<name>A0A017RU20_9CLOT</name>